<sequence length="57" mass="6501">KKGRVIGPDTDYRRTIVQFLSRIKSARKHLLTPGILKRQCCLFCNTPVVVFARSGVR</sequence>
<evidence type="ECO:0000313" key="2">
    <source>
        <dbReference type="Proteomes" id="UP001266305"/>
    </source>
</evidence>
<organism evidence="1 2">
    <name type="scientific">Saguinus oedipus</name>
    <name type="common">Cotton-top tamarin</name>
    <name type="synonym">Oedipomidas oedipus</name>
    <dbReference type="NCBI Taxonomy" id="9490"/>
    <lineage>
        <taxon>Eukaryota</taxon>
        <taxon>Metazoa</taxon>
        <taxon>Chordata</taxon>
        <taxon>Craniata</taxon>
        <taxon>Vertebrata</taxon>
        <taxon>Euteleostomi</taxon>
        <taxon>Mammalia</taxon>
        <taxon>Eutheria</taxon>
        <taxon>Euarchontoglires</taxon>
        <taxon>Primates</taxon>
        <taxon>Haplorrhini</taxon>
        <taxon>Platyrrhini</taxon>
        <taxon>Cebidae</taxon>
        <taxon>Callitrichinae</taxon>
        <taxon>Saguinus</taxon>
    </lineage>
</organism>
<comment type="caution">
    <text evidence="1">The sequence shown here is derived from an EMBL/GenBank/DDBJ whole genome shotgun (WGS) entry which is preliminary data.</text>
</comment>
<accession>A0ABQ9VZM1</accession>
<gene>
    <name evidence="1" type="ORF">P7K49_008842</name>
</gene>
<reference evidence="1 2" key="1">
    <citation type="submission" date="2023-05" db="EMBL/GenBank/DDBJ databases">
        <title>B98-5 Cell Line De Novo Hybrid Assembly: An Optical Mapping Approach.</title>
        <authorList>
            <person name="Kananen K."/>
            <person name="Auerbach J.A."/>
            <person name="Kautto E."/>
            <person name="Blachly J.S."/>
        </authorList>
    </citation>
    <scope>NUCLEOTIDE SEQUENCE [LARGE SCALE GENOMIC DNA]</scope>
    <source>
        <strain evidence="1">B95-8</strain>
        <tissue evidence="1">Cell line</tissue>
    </source>
</reference>
<dbReference type="EMBL" id="JASSZA010000004">
    <property type="protein sequence ID" value="KAK2114576.1"/>
    <property type="molecule type" value="Genomic_DNA"/>
</dbReference>
<feature type="non-terminal residue" evidence="1">
    <location>
        <position position="1"/>
    </location>
</feature>
<name>A0ABQ9VZM1_SAGOE</name>
<evidence type="ECO:0000313" key="1">
    <source>
        <dbReference type="EMBL" id="KAK2114576.1"/>
    </source>
</evidence>
<dbReference type="Proteomes" id="UP001266305">
    <property type="component" value="Unassembled WGS sequence"/>
</dbReference>
<keyword evidence="2" id="KW-1185">Reference proteome</keyword>
<protein>
    <submittedName>
        <fullName evidence="1">Uncharacterized protein</fullName>
    </submittedName>
</protein>
<proteinExistence type="predicted"/>